<dbReference type="Gene3D" id="1.20.1250.20">
    <property type="entry name" value="MFS general substrate transporter like domains"/>
    <property type="match status" value="1"/>
</dbReference>
<keyword evidence="2 4" id="KW-1133">Transmembrane helix</keyword>
<feature type="domain" description="Major facilitator superfamily (MFS) profile" evidence="5">
    <location>
        <begin position="15"/>
        <end position="403"/>
    </location>
</feature>
<dbReference type="PROSITE" id="PS50850">
    <property type="entry name" value="MFS"/>
    <property type="match status" value="1"/>
</dbReference>
<feature type="transmembrane region" description="Helical" evidence="4">
    <location>
        <begin position="84"/>
        <end position="102"/>
    </location>
</feature>
<feature type="transmembrane region" description="Helical" evidence="4">
    <location>
        <begin position="315"/>
        <end position="340"/>
    </location>
</feature>
<feature type="transmembrane region" description="Helical" evidence="4">
    <location>
        <begin position="224"/>
        <end position="245"/>
    </location>
</feature>
<dbReference type="EMBL" id="JABFCZ010000016">
    <property type="protein sequence ID" value="MBD1547613.1"/>
    <property type="molecule type" value="Genomic_DNA"/>
</dbReference>
<dbReference type="InterPro" id="IPR050327">
    <property type="entry name" value="Proton-linked_MCT"/>
</dbReference>
<reference evidence="6" key="1">
    <citation type="submission" date="2020-05" db="EMBL/GenBank/DDBJ databases">
        <title>Identification of trans-AT polyketide cluster in two marine bacteria, producers of a novel glutaramide-containing polyketide sesbanimide D and analogs.</title>
        <authorList>
            <person name="Kacar D."/>
            <person name="Rodriguez P."/>
            <person name="Canedo L."/>
            <person name="Gonzalez E."/>
            <person name="Galan B."/>
            <person name="De La Calle F."/>
            <person name="Garcia J.L."/>
        </authorList>
    </citation>
    <scope>NUCLEOTIDE SEQUENCE</scope>
    <source>
        <strain evidence="6">PHM038</strain>
    </source>
</reference>
<evidence type="ECO:0000313" key="7">
    <source>
        <dbReference type="Proteomes" id="UP000598467"/>
    </source>
</evidence>
<feature type="transmembrane region" description="Helical" evidence="4">
    <location>
        <begin position="175"/>
        <end position="193"/>
    </location>
</feature>
<feature type="transmembrane region" description="Helical" evidence="4">
    <location>
        <begin position="379"/>
        <end position="398"/>
    </location>
</feature>
<feature type="transmembrane region" description="Helical" evidence="4">
    <location>
        <begin position="143"/>
        <end position="163"/>
    </location>
</feature>
<feature type="transmembrane region" description="Helical" evidence="4">
    <location>
        <begin position="12"/>
        <end position="33"/>
    </location>
</feature>
<dbReference type="RefSeq" id="WP_190292368.1">
    <property type="nucleotide sequence ID" value="NZ_JABFCZ010000016.1"/>
</dbReference>
<evidence type="ECO:0000256" key="4">
    <source>
        <dbReference type="SAM" id="Phobius"/>
    </source>
</evidence>
<dbReference type="Pfam" id="PF07690">
    <property type="entry name" value="MFS_1"/>
    <property type="match status" value="1"/>
</dbReference>
<keyword evidence="3 4" id="KW-0472">Membrane</keyword>
<comment type="caution">
    <text evidence="6">The sequence shown here is derived from an EMBL/GenBank/DDBJ whole genome shotgun (WGS) entry which is preliminary data.</text>
</comment>
<dbReference type="InterPro" id="IPR036259">
    <property type="entry name" value="MFS_trans_sf"/>
</dbReference>
<dbReference type="AlphaFoldDB" id="A0A926S5M1"/>
<proteinExistence type="predicted"/>
<dbReference type="SUPFAM" id="SSF103473">
    <property type="entry name" value="MFS general substrate transporter"/>
    <property type="match status" value="1"/>
</dbReference>
<dbReference type="PANTHER" id="PTHR11360">
    <property type="entry name" value="MONOCARBOXYLATE TRANSPORTER"/>
    <property type="match status" value="1"/>
</dbReference>
<dbReference type="InterPro" id="IPR020846">
    <property type="entry name" value="MFS_dom"/>
</dbReference>
<dbReference type="PANTHER" id="PTHR11360:SF284">
    <property type="entry name" value="EG:103B4.3 PROTEIN-RELATED"/>
    <property type="match status" value="1"/>
</dbReference>
<protein>
    <submittedName>
        <fullName evidence="6">MFS transporter</fullName>
    </submittedName>
</protein>
<dbReference type="CDD" id="cd17355">
    <property type="entry name" value="MFS_YcxA_like"/>
    <property type="match status" value="1"/>
</dbReference>
<gene>
    <name evidence="6" type="ORF">HK439_15200</name>
</gene>
<dbReference type="GO" id="GO:0022857">
    <property type="term" value="F:transmembrane transporter activity"/>
    <property type="evidence" value="ECO:0007669"/>
    <property type="project" value="InterPro"/>
</dbReference>
<sequence>MSDDTLYPVKSGPNVPLVIVCGCVIALLSFGPRSAMGFFFQPMTEAHDWSREIFALAIAIQNLIWGAAQPVAGMMADRYGTWKTLSLGAVLYAIGLLLMANAETPMALHLSGGVLIGLGIAFSSFSLVIAAFGRVVTPEQRSIAFGIGTASGSLGQFVFAPLGNSLIEGIGWQETLIVFSGLLMAIPLLAIALKGRPHAPASMGLGPDQSLTQAMAEAFGTRSFILLTLGFFVCGFHVAFITVHLPPYIADLGLDPSWGAIAIALIGLCNIVGSLISGYIGGRYSKSHFLSLIYFLRAIAITIFILVPASPLTVLLFAGAMGFLWLSTVPPTSGLVAVMFGPRYMATLFGFVFFSHQIGSFLGVWLGGYLYDRTGSYDAVWWMGIALGLFAAVVHWPIKEQPVARLAGQAAE</sequence>
<dbReference type="InterPro" id="IPR011701">
    <property type="entry name" value="MFS"/>
</dbReference>
<dbReference type="Proteomes" id="UP000598467">
    <property type="component" value="Unassembled WGS sequence"/>
</dbReference>
<evidence type="ECO:0000259" key="5">
    <source>
        <dbReference type="PROSITE" id="PS50850"/>
    </source>
</evidence>
<keyword evidence="1 4" id="KW-0812">Transmembrane</keyword>
<feature type="transmembrane region" description="Helical" evidence="4">
    <location>
        <begin position="347"/>
        <end position="367"/>
    </location>
</feature>
<evidence type="ECO:0000256" key="2">
    <source>
        <dbReference type="ARBA" id="ARBA00022989"/>
    </source>
</evidence>
<evidence type="ECO:0000313" key="6">
    <source>
        <dbReference type="EMBL" id="MBD1547613.1"/>
    </source>
</evidence>
<feature type="transmembrane region" description="Helical" evidence="4">
    <location>
        <begin position="114"/>
        <end position="136"/>
    </location>
</feature>
<feature type="transmembrane region" description="Helical" evidence="4">
    <location>
        <begin position="292"/>
        <end position="309"/>
    </location>
</feature>
<evidence type="ECO:0000256" key="3">
    <source>
        <dbReference type="ARBA" id="ARBA00023136"/>
    </source>
</evidence>
<name>A0A926S5M1_9HYPH</name>
<evidence type="ECO:0000256" key="1">
    <source>
        <dbReference type="ARBA" id="ARBA00022692"/>
    </source>
</evidence>
<accession>A0A926S5M1</accession>
<feature type="transmembrane region" description="Helical" evidence="4">
    <location>
        <begin position="257"/>
        <end position="280"/>
    </location>
</feature>
<organism evidence="6 7">
    <name type="scientific">Roseibium aggregatum</name>
    <dbReference type="NCBI Taxonomy" id="187304"/>
    <lineage>
        <taxon>Bacteria</taxon>
        <taxon>Pseudomonadati</taxon>
        <taxon>Pseudomonadota</taxon>
        <taxon>Alphaproteobacteria</taxon>
        <taxon>Hyphomicrobiales</taxon>
        <taxon>Stappiaceae</taxon>
        <taxon>Roseibium</taxon>
    </lineage>
</organism>